<dbReference type="STRING" id="1123402.SAMN02583745_00736"/>
<proteinExistence type="predicted"/>
<dbReference type="OrthoDB" id="5515706at2"/>
<sequence>MIRPYSFIVMSLLLISQTVMAACESLSFNKNDFIVCTIDKNLEHPVLVWKNNQNIPFKSVRNAAKSSDHTFSFLMNAGMYHDDLSPVGLYIENSKQLSPISTQPGPGNFHLMPNGVFHFSKLENGTFEYQIQTTEDYTDSNVNPMYATQSGPMLVINNQLHPRFIKNSDSKFIRNGVGIDRQGKPYFVITKQPINFYDFATFFRDILKTPNALYFDGKISTLYAPPLSTISTWFSVGPMVGAVKNE</sequence>
<evidence type="ECO:0000259" key="2">
    <source>
        <dbReference type="Pfam" id="PF09992"/>
    </source>
</evidence>
<gene>
    <name evidence="3" type="ORF">SAMN02583745_00736</name>
</gene>
<keyword evidence="4" id="KW-1185">Reference proteome</keyword>
<feature type="chain" id="PRO_5017393138" evidence="1">
    <location>
        <begin position="22"/>
        <end position="246"/>
    </location>
</feature>
<reference evidence="4" key="1">
    <citation type="submission" date="2016-10" db="EMBL/GenBank/DDBJ databases">
        <authorList>
            <person name="Varghese N."/>
            <person name="Submissions S."/>
        </authorList>
    </citation>
    <scope>NUCLEOTIDE SEQUENCE [LARGE SCALE GENOMIC DNA]</scope>
    <source>
        <strain evidence="4">DSM 18579</strain>
    </source>
</reference>
<organism evidence="3 4">
    <name type="scientific">Thorsellia anophelis DSM 18579</name>
    <dbReference type="NCBI Taxonomy" id="1123402"/>
    <lineage>
        <taxon>Bacteria</taxon>
        <taxon>Pseudomonadati</taxon>
        <taxon>Pseudomonadota</taxon>
        <taxon>Gammaproteobacteria</taxon>
        <taxon>Enterobacterales</taxon>
        <taxon>Thorselliaceae</taxon>
        <taxon>Thorsellia</taxon>
    </lineage>
</organism>
<name>A0A1H9ZWE4_9GAMM</name>
<keyword evidence="1" id="KW-0732">Signal</keyword>
<dbReference type="Proteomes" id="UP000242642">
    <property type="component" value="Unassembled WGS sequence"/>
</dbReference>
<dbReference type="InterPro" id="IPR018711">
    <property type="entry name" value="NAGPA"/>
</dbReference>
<protein>
    <submittedName>
        <fullName evidence="3">Uncharacterized protein YigE, DUF2233 family</fullName>
    </submittedName>
</protein>
<feature type="domain" description="Phosphodiester glycosidase" evidence="2">
    <location>
        <begin position="73"/>
        <end position="221"/>
    </location>
</feature>
<dbReference type="AlphaFoldDB" id="A0A1H9ZWE4"/>
<dbReference type="Pfam" id="PF09992">
    <property type="entry name" value="NAGPA"/>
    <property type="match status" value="1"/>
</dbReference>
<evidence type="ECO:0000313" key="3">
    <source>
        <dbReference type="EMBL" id="SES86060.1"/>
    </source>
</evidence>
<evidence type="ECO:0000256" key="1">
    <source>
        <dbReference type="SAM" id="SignalP"/>
    </source>
</evidence>
<evidence type="ECO:0000313" key="4">
    <source>
        <dbReference type="Proteomes" id="UP000242642"/>
    </source>
</evidence>
<dbReference type="PROSITE" id="PS51257">
    <property type="entry name" value="PROKAR_LIPOPROTEIN"/>
    <property type="match status" value="1"/>
</dbReference>
<accession>A0A1H9ZWE4</accession>
<dbReference type="EMBL" id="FOHV01000004">
    <property type="protein sequence ID" value="SES86060.1"/>
    <property type="molecule type" value="Genomic_DNA"/>
</dbReference>
<feature type="signal peptide" evidence="1">
    <location>
        <begin position="1"/>
        <end position="21"/>
    </location>
</feature>
<dbReference type="RefSeq" id="WP_093317887.1">
    <property type="nucleotide sequence ID" value="NZ_FOHV01000004.1"/>
</dbReference>